<feature type="domain" description="6-phosphogluconate dehydrogenase NADP-binding" evidence="4">
    <location>
        <begin position="70"/>
        <end position="226"/>
    </location>
</feature>
<proteinExistence type="inferred from homology"/>
<dbReference type="InterPro" id="IPR036291">
    <property type="entry name" value="NAD(P)-bd_dom_sf"/>
</dbReference>
<evidence type="ECO:0000256" key="3">
    <source>
        <dbReference type="HAMAP-Rule" id="MF_01913"/>
    </source>
</evidence>
<feature type="binding site" evidence="3">
    <location>
        <position position="132"/>
    </location>
    <ligand>
        <name>NAD(+)</name>
        <dbReference type="ChEBI" id="CHEBI:57540"/>
    </ligand>
</feature>
<feature type="domain" description="3-hydroxyisobutyrate dehydrogenase-like NAD-binding" evidence="5">
    <location>
        <begin position="232"/>
        <end position="351"/>
    </location>
</feature>
<dbReference type="InterPro" id="IPR029154">
    <property type="entry name" value="HIBADH-like_NADP-bd"/>
</dbReference>
<keyword evidence="2 3" id="KW-0520">NAD</keyword>
<gene>
    <name evidence="6" type="primary">yihU</name>
    <name evidence="6" type="ordered locus">c4826</name>
</gene>
<dbReference type="PANTHER" id="PTHR22981">
    <property type="entry name" value="3-HYDROXYISOBUTYRATE DEHYDROGENASE-RELATED"/>
    <property type="match status" value="1"/>
</dbReference>
<keyword evidence="7" id="KW-1185">Reference proteome</keyword>
<dbReference type="InterPro" id="IPR006115">
    <property type="entry name" value="6PGDH_NADP-bd"/>
</dbReference>
<dbReference type="SUPFAM" id="SSF51735">
    <property type="entry name" value="NAD(P)-binding Rossmann-fold domains"/>
    <property type="match status" value="1"/>
</dbReference>
<dbReference type="Pfam" id="PF03446">
    <property type="entry name" value="NAD_binding_2"/>
    <property type="match status" value="1"/>
</dbReference>
<evidence type="ECO:0000259" key="4">
    <source>
        <dbReference type="Pfam" id="PF03446"/>
    </source>
</evidence>
<dbReference type="SMR" id="A0A0H2VFE9"/>
<dbReference type="GO" id="GO:0050661">
    <property type="term" value="F:NADP binding"/>
    <property type="evidence" value="ECO:0007669"/>
    <property type="project" value="InterPro"/>
</dbReference>
<dbReference type="HOGENOM" id="CLU_035117_1_1_6"/>
<reference evidence="6 7" key="1">
    <citation type="journal article" date="2002" name="Proc. Natl. Acad. Sci. U.S.A.">
        <title>Extensive mosaic structure revealed by the complete genome sequence of uropathogenic Escherichia coli.</title>
        <authorList>
            <person name="Welch R.A."/>
            <person name="Burland V."/>
            <person name="Plunkett G.III."/>
            <person name="Redford P."/>
            <person name="Roesch P."/>
            <person name="Rasko D."/>
            <person name="Buckles E.L."/>
            <person name="Liou S.R."/>
            <person name="Boutin A."/>
            <person name="Hackett J."/>
            <person name="Stroud D."/>
            <person name="Mayhew G.F."/>
            <person name="Rose D.J."/>
            <person name="Zhou S."/>
            <person name="Schwartz D.C."/>
            <person name="Perna N.T."/>
            <person name="Mobley H.L."/>
            <person name="Donnenberg M.S."/>
            <person name="Blattner F.R."/>
        </authorList>
    </citation>
    <scope>NUCLEOTIDE SEQUENCE [LARGE SCALE GENOMIC DNA]</scope>
    <source>
        <strain evidence="7">CFT073 / ATCC 700928 / UPEC</strain>
    </source>
</reference>
<dbReference type="Gene3D" id="3.40.50.720">
    <property type="entry name" value="NAD(P)-binding Rossmann-like Domain"/>
    <property type="match status" value="1"/>
</dbReference>
<dbReference type="InterPro" id="IPR002204">
    <property type="entry name" value="3-OH-isobutyrate_DH-rel_CS"/>
</dbReference>
<dbReference type="GO" id="GO:1902777">
    <property type="term" value="P:6-sulfoquinovose(1-) catabolic process"/>
    <property type="evidence" value="ECO:0007669"/>
    <property type="project" value="UniProtKB-UniRule"/>
</dbReference>
<evidence type="ECO:0000313" key="6">
    <source>
        <dbReference type="EMBL" id="AAN83255.1"/>
    </source>
</evidence>
<dbReference type="KEGG" id="ecc:c4826"/>
<keyword evidence="1 3" id="KW-0560">Oxidoreductase</keyword>
<dbReference type="Pfam" id="PF14833">
    <property type="entry name" value="NAD_binding_11"/>
    <property type="match status" value="1"/>
</dbReference>
<dbReference type="InterPro" id="IPR008927">
    <property type="entry name" value="6-PGluconate_DH-like_C_sf"/>
</dbReference>
<dbReference type="Gene3D" id="1.10.1040.10">
    <property type="entry name" value="N-(1-d-carboxylethyl)-l-norvaline Dehydrogenase, domain 2"/>
    <property type="match status" value="1"/>
</dbReference>
<evidence type="ECO:0000313" key="7">
    <source>
        <dbReference type="Proteomes" id="UP000001410"/>
    </source>
</evidence>
<feature type="binding site" evidence="3">
    <location>
        <begin position="78"/>
        <end position="79"/>
    </location>
    <ligand>
        <name>NAD(+)</name>
        <dbReference type="ChEBI" id="CHEBI:57540"/>
    </ligand>
</feature>
<dbReference type="AlphaFoldDB" id="A0A0H2VFE9"/>
<dbReference type="GO" id="GO:0051287">
    <property type="term" value="F:NAD binding"/>
    <property type="evidence" value="ECO:0007669"/>
    <property type="project" value="InterPro"/>
</dbReference>
<name>A0A0H2VFE9_ECOL6</name>
<feature type="binding site" evidence="3">
    <location>
        <position position="307"/>
    </location>
    <ligand>
        <name>NAD(+)</name>
        <dbReference type="ChEBI" id="CHEBI:57540"/>
    </ligand>
</feature>
<dbReference type="EMBL" id="AE014075">
    <property type="protein sequence ID" value="AAN83255.1"/>
    <property type="molecule type" value="Genomic_DNA"/>
</dbReference>
<accession>A0A0H2VFE9</accession>
<dbReference type="PROSITE" id="PS00895">
    <property type="entry name" value="3_HYDROXYISOBUT_DH"/>
    <property type="match status" value="1"/>
</dbReference>
<dbReference type="STRING" id="199310.c4826"/>
<dbReference type="HAMAP" id="MF_01913">
    <property type="entry name" value="SLA_reductase"/>
    <property type="match status" value="1"/>
</dbReference>
<evidence type="ECO:0000259" key="5">
    <source>
        <dbReference type="Pfam" id="PF14833"/>
    </source>
</evidence>
<comment type="catalytic activity">
    <reaction evidence="3">
        <text>(2S)-3-sulfopropanediol + NAD(+) = (2S)-3-sulfolactaldehyde + NADH + H(+)</text>
        <dbReference type="Rhea" id="RHEA:40511"/>
        <dbReference type="ChEBI" id="CHEBI:15378"/>
        <dbReference type="ChEBI" id="CHEBI:57540"/>
        <dbReference type="ChEBI" id="CHEBI:57945"/>
        <dbReference type="ChEBI" id="CHEBI:90109"/>
        <dbReference type="ChEBI" id="CHEBI:176527"/>
        <dbReference type="EC" id="1.1.1.373"/>
    </reaction>
</comment>
<dbReference type="Proteomes" id="UP000001410">
    <property type="component" value="Chromosome"/>
</dbReference>
<dbReference type="InterPro" id="IPR013328">
    <property type="entry name" value="6PGD_dom2"/>
</dbReference>
<evidence type="ECO:0000256" key="2">
    <source>
        <dbReference type="ARBA" id="ARBA00023027"/>
    </source>
</evidence>
<dbReference type="InterPro" id="IPR030876">
    <property type="entry name" value="SLA_reductase"/>
</dbReference>
<organism evidence="6 7">
    <name type="scientific">Escherichia coli O6:H1 (strain CFT073 / ATCC 700928 / UPEC)</name>
    <dbReference type="NCBI Taxonomy" id="199310"/>
    <lineage>
        <taxon>Bacteria</taxon>
        <taxon>Pseudomonadati</taxon>
        <taxon>Pseudomonadota</taxon>
        <taxon>Gammaproteobacteria</taxon>
        <taxon>Enterobacterales</taxon>
        <taxon>Enterobacteriaceae</taxon>
        <taxon>Escherichia</taxon>
    </lineage>
</organism>
<dbReference type="GO" id="GO:0061596">
    <property type="term" value="F:3-sulfolactaldehyde reductase activity"/>
    <property type="evidence" value="ECO:0007669"/>
    <property type="project" value="UniProtKB-UniRule"/>
</dbReference>
<feature type="active site" evidence="3">
    <location>
        <position position="238"/>
    </location>
</feature>
<feature type="binding site" evidence="3">
    <location>
        <begin position="241"/>
        <end position="245"/>
    </location>
    <ligand>
        <name>2,3-dihydroxypropane-1-sulfonate</name>
        <dbReference type="ChEBI" id="CHEBI:77138"/>
    </ligand>
</feature>
<dbReference type="eggNOG" id="COG2084">
    <property type="taxonomic scope" value="Bacteria"/>
</dbReference>
<comment type="similarity">
    <text evidence="3">Belongs to the HIBADH-related family. 3-sulfolactaldehyde reductase subfamily.</text>
</comment>
<sequence>MIPTHAILVIFVLSCLILSSLVNLNDTNDQISDACRVFEHKLQICSKTDENEFSIVIILSMSDRRVFMATIAFLGLGQMGSPMANNLLQKGHSLQVFDVNTQAVDALVTQGATAAQTPAEAAASAEFIITMLPNGDIVRQVLLGEKGVCETVSSDALVIDMSTIHPLQTDALIRELQEKGINMMDAPVGRTSVNAIDGTLLILAGGTDEQIARARPILMCMGNELVEAGGPGMGIRVKLINNYMSIALNALSSEAAVLCESLGLNLDVAIKVMSGTAAGKGHFTTTWPGKVLKGDLSPAFMVDLALKDLRIAVDVARKTGAPLNMGIAAESYYAAASQDGKGRQDWSALLNQVRQQAGL</sequence>
<feature type="binding site" evidence="3">
    <location>
        <position position="163"/>
    </location>
    <ligand>
        <name>NAD(+)</name>
        <dbReference type="ChEBI" id="CHEBI:57540"/>
    </ligand>
</feature>
<feature type="binding site" evidence="3">
    <location>
        <position position="98"/>
    </location>
    <ligand>
        <name>NAD(+)</name>
        <dbReference type="ChEBI" id="CHEBI:57540"/>
    </ligand>
</feature>
<dbReference type="EC" id="1.1.1.373" evidence="3"/>
<protein>
    <recommendedName>
        <fullName evidence="3">3-sulfolactaldehyde reductase</fullName>
        <shortName evidence="3">SLA reductase</shortName>
        <ecNumber evidence="3">1.1.1.373</ecNumber>
    </recommendedName>
</protein>
<dbReference type="PANTHER" id="PTHR22981:SF7">
    <property type="entry name" value="3-HYDROXYISOBUTYRATE DEHYDROGENASE, MITOCHONDRIAL"/>
    <property type="match status" value="1"/>
</dbReference>
<feature type="binding site" evidence="3">
    <location>
        <position position="190"/>
    </location>
    <ligand>
        <name>2,3-dihydroxypropane-1-sulfonate</name>
        <dbReference type="ChEBI" id="CHEBI:77138"/>
    </ligand>
</feature>
<dbReference type="NCBIfam" id="NF012005">
    <property type="entry name" value="PRK15461.1"/>
    <property type="match status" value="1"/>
</dbReference>
<comment type="function">
    <text evidence="3">Reduces 3-sulfolactaldehyde (SLA) to 2,3-dihydroxypropane 1-sulfonate (DHPS).</text>
</comment>
<dbReference type="SUPFAM" id="SSF48179">
    <property type="entry name" value="6-phosphogluconate dehydrogenase C-terminal domain-like"/>
    <property type="match status" value="1"/>
</dbReference>
<evidence type="ECO:0000256" key="1">
    <source>
        <dbReference type="ARBA" id="ARBA00023002"/>
    </source>
</evidence>